<dbReference type="HOGENOM" id="CLU_1454404_0_0_1"/>
<dbReference type="AlphaFoldDB" id="U1HI24"/>
<gene>
    <name evidence="2" type="ORF">EPUS_08036</name>
</gene>
<feature type="compositionally biased region" description="Polar residues" evidence="1">
    <location>
        <begin position="57"/>
        <end position="68"/>
    </location>
</feature>
<evidence type="ECO:0000313" key="2">
    <source>
        <dbReference type="EMBL" id="ERF69835.1"/>
    </source>
</evidence>
<feature type="compositionally biased region" description="Polar residues" evidence="1">
    <location>
        <begin position="165"/>
        <end position="175"/>
    </location>
</feature>
<feature type="compositionally biased region" description="Polar residues" evidence="1">
    <location>
        <begin position="77"/>
        <end position="86"/>
    </location>
</feature>
<proteinExistence type="predicted"/>
<feature type="region of interest" description="Disordered" evidence="1">
    <location>
        <begin position="127"/>
        <end position="186"/>
    </location>
</feature>
<accession>U1HI24</accession>
<feature type="compositionally biased region" description="Low complexity" evidence="1">
    <location>
        <begin position="20"/>
        <end position="31"/>
    </location>
</feature>
<evidence type="ECO:0000313" key="3">
    <source>
        <dbReference type="Proteomes" id="UP000019373"/>
    </source>
</evidence>
<reference evidence="3" key="1">
    <citation type="journal article" date="2014" name="BMC Genomics">
        <title>Genome characteristics reveal the impact of lichenization on lichen-forming fungus Endocarpon pusillum Hedwig (Verrucariales, Ascomycota).</title>
        <authorList>
            <person name="Wang Y.-Y."/>
            <person name="Liu B."/>
            <person name="Zhang X.-Y."/>
            <person name="Zhou Q.-M."/>
            <person name="Zhang T."/>
            <person name="Li H."/>
            <person name="Yu Y.-F."/>
            <person name="Zhang X.-L."/>
            <person name="Hao X.-Y."/>
            <person name="Wang M."/>
            <person name="Wang L."/>
            <person name="Wei J.-C."/>
        </authorList>
    </citation>
    <scope>NUCLEOTIDE SEQUENCE [LARGE SCALE GENOMIC DNA]</scope>
    <source>
        <strain evidence="3">Z07020 / HMAS-L-300199</strain>
    </source>
</reference>
<dbReference type="EMBL" id="KE721388">
    <property type="protein sequence ID" value="ERF69835.1"/>
    <property type="molecule type" value="Genomic_DNA"/>
</dbReference>
<dbReference type="Proteomes" id="UP000019373">
    <property type="component" value="Unassembled WGS sequence"/>
</dbReference>
<organism evidence="2 3">
    <name type="scientific">Endocarpon pusillum (strain Z07020 / HMAS-L-300199)</name>
    <name type="common">Lichen-forming fungus</name>
    <dbReference type="NCBI Taxonomy" id="1263415"/>
    <lineage>
        <taxon>Eukaryota</taxon>
        <taxon>Fungi</taxon>
        <taxon>Dikarya</taxon>
        <taxon>Ascomycota</taxon>
        <taxon>Pezizomycotina</taxon>
        <taxon>Eurotiomycetes</taxon>
        <taxon>Chaetothyriomycetidae</taxon>
        <taxon>Verrucariales</taxon>
        <taxon>Verrucariaceae</taxon>
        <taxon>Endocarpon</taxon>
    </lineage>
</organism>
<evidence type="ECO:0000256" key="1">
    <source>
        <dbReference type="SAM" id="MobiDB-lite"/>
    </source>
</evidence>
<dbReference type="RefSeq" id="XP_007804543.1">
    <property type="nucleotide sequence ID" value="XM_007806352.1"/>
</dbReference>
<keyword evidence="3" id="KW-1185">Reference proteome</keyword>
<name>U1HI24_ENDPU</name>
<feature type="region of interest" description="Disordered" evidence="1">
    <location>
        <begin position="1"/>
        <end position="86"/>
    </location>
</feature>
<dbReference type="GeneID" id="19242914"/>
<protein>
    <submittedName>
        <fullName evidence="2">Uncharacterized protein</fullName>
    </submittedName>
</protein>
<sequence>MSEQEAGRGRSPAGQDTRIPPWTSPSQQPSQDLLLPHSNAPQHQAAPFEHACRDLTPHQTAARSTSSREIPDVRSQPVAQSNVAGQQGVANPLAGFTRLTLQCQTTQGGEEEPISATGRERLTVRGLQTSQAGPTYHHSAGPVAGGKRSRHQGPHAGQDRFFSTAACTQGKNPSKSICFRQTDFSN</sequence>